<dbReference type="Proteomes" id="UP001259587">
    <property type="component" value="Unassembled WGS sequence"/>
</dbReference>
<evidence type="ECO:0000313" key="2">
    <source>
        <dbReference type="Proteomes" id="UP001259587"/>
    </source>
</evidence>
<protein>
    <submittedName>
        <fullName evidence="1">Uncharacterized protein</fullName>
    </submittedName>
</protein>
<evidence type="ECO:0000313" key="1">
    <source>
        <dbReference type="EMBL" id="MDR6712487.1"/>
    </source>
</evidence>
<accession>A0ACC6K271</accession>
<comment type="caution">
    <text evidence="1">The sequence shown here is derived from an EMBL/GenBank/DDBJ whole genome shotgun (WGS) entry which is preliminary data.</text>
</comment>
<sequence>MENEEKIGIIAESEDFVSSLKENTTLATKLKERYMREAGYPLLLNRLQIAAVTLNRPAIVQPVTRIEKIGNTLAVPQRMAPSEDDLLGNVLFALKHEVAAGIQRARRSDLLRDCGAHPGAYSAS</sequence>
<reference evidence="1" key="1">
    <citation type="submission" date="2023-07" db="EMBL/GenBank/DDBJ databases">
        <title>Sorghum-associated microbial communities from plants grown in Nebraska, USA.</title>
        <authorList>
            <person name="Schachtman D."/>
        </authorList>
    </citation>
    <scope>NUCLEOTIDE SEQUENCE</scope>
    <source>
        <strain evidence="1">BE56</strain>
    </source>
</reference>
<keyword evidence="2" id="KW-1185">Reference proteome</keyword>
<proteinExistence type="predicted"/>
<dbReference type="EMBL" id="JAVDTH010000009">
    <property type="protein sequence ID" value="MDR6712487.1"/>
    <property type="molecule type" value="Genomic_DNA"/>
</dbReference>
<name>A0ACC6K271_9PSED</name>
<organism evidence="1 2">
    <name type="scientific">Pseudomonas hunanensis</name>
    <dbReference type="NCBI Taxonomy" id="1247546"/>
    <lineage>
        <taxon>Bacteria</taxon>
        <taxon>Pseudomonadati</taxon>
        <taxon>Pseudomonadota</taxon>
        <taxon>Gammaproteobacteria</taxon>
        <taxon>Pseudomonadales</taxon>
        <taxon>Pseudomonadaceae</taxon>
        <taxon>Pseudomonas</taxon>
    </lineage>
</organism>
<gene>
    <name evidence="1" type="ORF">J2W83_002088</name>
</gene>